<reference evidence="3" key="1">
    <citation type="submission" date="2025-08" db="UniProtKB">
        <authorList>
            <consortium name="RefSeq"/>
        </authorList>
    </citation>
    <scope>IDENTIFICATION</scope>
    <source>
        <tissue evidence="3">Leaves</tissue>
    </source>
</reference>
<sequence length="585" mass="66794">MPRKRKFSSEDEYRLEKSRRDRERYIRKLVRHKKAALLPIEPQSAETQVLPMTTAPQTTEQNLFDVPVHHDLPAKHAVGYFCLDLPVFSLPDNTDIPSTSTVSSIDPFCPAINGDSVSQSFFNSVSPHVHVHQFPLPPHSASNSSINEGSNIATSSNLRPDNDRRRTNIPLIEQIQSEPSILPFVPDCIHCHAKRYYMEPPRFCCASGEIKLAPTKMPDRLVQLYKANTPESKEFRQCVRSYNNMFAFTSLGVHYDKDLSKRNDGIYTFRVQGQIYHFMNSLFPSEDDKASNLQLYFYDTEHELANRMAISGKFKESIVQQLRSILDENPYSAFIRSLTEVQDLDRYRIFLKSDSGLDQRVYNTPTVSQVAAIWSESDLNSTQSSRNIEISTKTGNKKIVKQYYGCYDALQYPLIYARGETGWHPGILRKTKADILERPDQTCSQENLLPLHQCTNMDHIIDAEEQDMDDRCTAISDLTEKSQDWMIKIIVIEKSNIFPAKDQGSLFQRFMFTNEKNETIQAIAFNRDVSHADNKLQLYHAYYIGNAGISPITDARNQAGSLPYQLTVTKATFIKAATNAKKNTI</sequence>
<dbReference type="PANTHER" id="PTHR45786">
    <property type="entry name" value="DNA BINDING PROTEIN-LIKE"/>
    <property type="match status" value="1"/>
</dbReference>
<dbReference type="PANTHER" id="PTHR45786:SF75">
    <property type="entry name" value="ATP-DEPENDENT DNA HELICASE"/>
    <property type="match status" value="1"/>
</dbReference>
<feature type="region of interest" description="Disordered" evidence="1">
    <location>
        <begin position="140"/>
        <end position="163"/>
    </location>
</feature>
<dbReference type="GeneID" id="113715056"/>
<dbReference type="Gene3D" id="2.40.50.140">
    <property type="entry name" value="Nucleic acid-binding proteins"/>
    <property type="match status" value="1"/>
</dbReference>
<keyword evidence="2" id="KW-1185">Reference proteome</keyword>
<evidence type="ECO:0000313" key="3">
    <source>
        <dbReference type="RefSeq" id="XP_071925100.1"/>
    </source>
</evidence>
<name>A0ABM4VZZ8_COFAR</name>
<organism evidence="2 3">
    <name type="scientific">Coffea arabica</name>
    <name type="common">Arabian coffee</name>
    <dbReference type="NCBI Taxonomy" id="13443"/>
    <lineage>
        <taxon>Eukaryota</taxon>
        <taxon>Viridiplantae</taxon>
        <taxon>Streptophyta</taxon>
        <taxon>Embryophyta</taxon>
        <taxon>Tracheophyta</taxon>
        <taxon>Spermatophyta</taxon>
        <taxon>Magnoliopsida</taxon>
        <taxon>eudicotyledons</taxon>
        <taxon>Gunneridae</taxon>
        <taxon>Pentapetalae</taxon>
        <taxon>asterids</taxon>
        <taxon>lamiids</taxon>
        <taxon>Gentianales</taxon>
        <taxon>Rubiaceae</taxon>
        <taxon>Ixoroideae</taxon>
        <taxon>Gardenieae complex</taxon>
        <taxon>Bertiereae - Coffeeae clade</taxon>
        <taxon>Coffeeae</taxon>
        <taxon>Coffea</taxon>
    </lineage>
</organism>
<evidence type="ECO:0000313" key="2">
    <source>
        <dbReference type="Proteomes" id="UP001652660"/>
    </source>
</evidence>
<gene>
    <name evidence="3" type="primary">LOC113715056</name>
</gene>
<evidence type="ECO:0000256" key="1">
    <source>
        <dbReference type="SAM" id="MobiDB-lite"/>
    </source>
</evidence>
<dbReference type="RefSeq" id="XP_071925100.1">
    <property type="nucleotide sequence ID" value="XM_072068999.1"/>
</dbReference>
<feature type="compositionally biased region" description="Polar residues" evidence="1">
    <location>
        <begin position="140"/>
        <end position="159"/>
    </location>
</feature>
<accession>A0ABM4VZZ8</accession>
<dbReference type="SUPFAM" id="SSF50249">
    <property type="entry name" value="Nucleic acid-binding proteins"/>
    <property type="match status" value="1"/>
</dbReference>
<dbReference type="InterPro" id="IPR012340">
    <property type="entry name" value="NA-bd_OB-fold"/>
</dbReference>
<dbReference type="Proteomes" id="UP001652660">
    <property type="component" value="Chromosome 10c"/>
</dbReference>
<protein>
    <submittedName>
        <fullName evidence="3">Uncharacterized protein isoform X1</fullName>
    </submittedName>
</protein>
<proteinExistence type="predicted"/>